<reference evidence="2 3" key="1">
    <citation type="submission" date="2018-11" db="EMBL/GenBank/DDBJ databases">
        <authorList>
            <consortium name="Pathogen Informatics"/>
        </authorList>
    </citation>
    <scope>NUCLEOTIDE SEQUENCE [LARGE SCALE GENOMIC DNA]</scope>
</reference>
<dbReference type="Proteomes" id="UP000281553">
    <property type="component" value="Unassembled WGS sequence"/>
</dbReference>
<evidence type="ECO:0000313" key="3">
    <source>
        <dbReference type="Proteomes" id="UP000281553"/>
    </source>
</evidence>
<proteinExistence type="predicted"/>
<evidence type="ECO:0000256" key="1">
    <source>
        <dbReference type="SAM" id="MobiDB-lite"/>
    </source>
</evidence>
<feature type="compositionally biased region" description="Acidic residues" evidence="1">
    <location>
        <begin position="89"/>
        <end position="102"/>
    </location>
</feature>
<feature type="compositionally biased region" description="Basic residues" evidence="1">
    <location>
        <begin position="63"/>
        <end position="84"/>
    </location>
</feature>
<accession>A0A3P7N8E4</accession>
<feature type="region of interest" description="Disordered" evidence="1">
    <location>
        <begin position="34"/>
        <end position="102"/>
    </location>
</feature>
<sequence>MDLRLAVEDFKTQLGAGLVDKIAADDALASLLRLNPDQTTSKAEASEEKAEDELASTTPTTASRRRGAKRKSRGRLWSRPKRLKGQCMDETETPPDNEETDVDAPTARILRLHEEALEGLQHLHDEAVKLKAFATNTEKERFDAERLTCLRLRKDVEAWEEARKPKKKQQPQQQKRVALSEAQPLEKIITVAVNNRCENTTPSAAAAAPPPPLSRQSL</sequence>
<protein>
    <submittedName>
        <fullName evidence="2">Uncharacterized protein</fullName>
    </submittedName>
</protein>
<evidence type="ECO:0000313" key="2">
    <source>
        <dbReference type="EMBL" id="VDN27541.1"/>
    </source>
</evidence>
<feature type="non-terminal residue" evidence="2">
    <location>
        <position position="218"/>
    </location>
</feature>
<organism evidence="2 3">
    <name type="scientific">Dibothriocephalus latus</name>
    <name type="common">Fish tapeworm</name>
    <name type="synonym">Diphyllobothrium latum</name>
    <dbReference type="NCBI Taxonomy" id="60516"/>
    <lineage>
        <taxon>Eukaryota</taxon>
        <taxon>Metazoa</taxon>
        <taxon>Spiralia</taxon>
        <taxon>Lophotrochozoa</taxon>
        <taxon>Platyhelminthes</taxon>
        <taxon>Cestoda</taxon>
        <taxon>Eucestoda</taxon>
        <taxon>Diphyllobothriidea</taxon>
        <taxon>Diphyllobothriidae</taxon>
        <taxon>Dibothriocephalus</taxon>
    </lineage>
</organism>
<dbReference type="EMBL" id="UYRU01076943">
    <property type="protein sequence ID" value="VDN27541.1"/>
    <property type="molecule type" value="Genomic_DNA"/>
</dbReference>
<keyword evidence="3" id="KW-1185">Reference proteome</keyword>
<gene>
    <name evidence="2" type="ORF">DILT_LOCUS15027</name>
</gene>
<name>A0A3P7N8E4_DIBLA</name>
<dbReference type="AlphaFoldDB" id="A0A3P7N8E4"/>
<dbReference type="OrthoDB" id="10572786at2759"/>
<feature type="region of interest" description="Disordered" evidence="1">
    <location>
        <begin position="160"/>
        <end position="181"/>
    </location>
</feature>